<dbReference type="EMBL" id="MCFA01000066">
    <property type="protein sequence ID" value="ORY10929.1"/>
    <property type="molecule type" value="Genomic_DNA"/>
</dbReference>
<protein>
    <submittedName>
        <fullName evidence="1">Uncharacterized protein</fullName>
    </submittedName>
</protein>
<keyword evidence="2" id="KW-1185">Reference proteome</keyword>
<accession>A0A1Y1ZL47</accession>
<evidence type="ECO:0000313" key="1">
    <source>
        <dbReference type="EMBL" id="ORY10929.1"/>
    </source>
</evidence>
<reference evidence="1 2" key="1">
    <citation type="submission" date="2016-07" db="EMBL/GenBank/DDBJ databases">
        <title>Pervasive Adenine N6-methylation of Active Genes in Fungi.</title>
        <authorList>
            <consortium name="DOE Joint Genome Institute"/>
            <person name="Mondo S.J."/>
            <person name="Dannebaum R.O."/>
            <person name="Kuo R.C."/>
            <person name="Labutti K."/>
            <person name="Haridas S."/>
            <person name="Kuo A."/>
            <person name="Salamov A."/>
            <person name="Ahrendt S.R."/>
            <person name="Lipzen A."/>
            <person name="Sullivan W."/>
            <person name="Andreopoulos W.B."/>
            <person name="Clum A."/>
            <person name="Lindquist E."/>
            <person name="Daum C."/>
            <person name="Ramamoorthy G.K."/>
            <person name="Gryganskyi A."/>
            <person name="Culley D."/>
            <person name="Magnuson J.K."/>
            <person name="James T.Y."/>
            <person name="O'Malley M.A."/>
            <person name="Stajich J.E."/>
            <person name="Spatafora J.W."/>
            <person name="Visel A."/>
            <person name="Grigoriev I.V."/>
        </authorList>
    </citation>
    <scope>NUCLEOTIDE SEQUENCE [LARGE SCALE GENOMIC DNA]</scope>
    <source>
        <strain evidence="1 2">CBS 115471</strain>
    </source>
</reference>
<comment type="caution">
    <text evidence="1">The sequence shown here is derived from an EMBL/GenBank/DDBJ whole genome shotgun (WGS) entry which is preliminary data.</text>
</comment>
<organism evidence="1 2">
    <name type="scientific">Clohesyomyces aquaticus</name>
    <dbReference type="NCBI Taxonomy" id="1231657"/>
    <lineage>
        <taxon>Eukaryota</taxon>
        <taxon>Fungi</taxon>
        <taxon>Dikarya</taxon>
        <taxon>Ascomycota</taxon>
        <taxon>Pezizomycotina</taxon>
        <taxon>Dothideomycetes</taxon>
        <taxon>Pleosporomycetidae</taxon>
        <taxon>Pleosporales</taxon>
        <taxon>Lindgomycetaceae</taxon>
        <taxon>Clohesyomyces</taxon>
    </lineage>
</organism>
<dbReference type="Proteomes" id="UP000193144">
    <property type="component" value="Unassembled WGS sequence"/>
</dbReference>
<sequence>MLQFSVVTAQIGQILTILFNIAYDFMDLVTRKDRQVDDLNEAAQANWQHFNAFEYFDHSKINGVLRTIDTLPNSNRQDAFILRDETMKLNSLRQQADAQEVQISFQKFHSTWKTICEFLNQYDETYFLFPLKDFSKYIDNAFKYAGDMRYRMDNDQPRISERELYRFDGFQKQVGAVSGCDTGLEDPERFKYKVRKIWETIHFRD</sequence>
<dbReference type="AlphaFoldDB" id="A0A1Y1ZL47"/>
<evidence type="ECO:0000313" key="2">
    <source>
        <dbReference type="Proteomes" id="UP000193144"/>
    </source>
</evidence>
<gene>
    <name evidence="1" type="ORF">BCR34DRAFT_601685</name>
</gene>
<name>A0A1Y1ZL47_9PLEO</name>
<proteinExistence type="predicted"/>